<protein>
    <submittedName>
        <fullName evidence="1">Tetratricopeptide repeat protein</fullName>
    </submittedName>
</protein>
<dbReference type="AlphaFoldDB" id="A0A6L6IKF6"/>
<name>A0A6L6IKF6_9ENTR</name>
<keyword evidence="2" id="KW-1185">Reference proteome</keyword>
<organism evidence="1 2">
    <name type="scientific">Intestinirhabdus alba</name>
    <dbReference type="NCBI Taxonomy" id="2899544"/>
    <lineage>
        <taxon>Bacteria</taxon>
        <taxon>Pseudomonadati</taxon>
        <taxon>Pseudomonadota</taxon>
        <taxon>Gammaproteobacteria</taxon>
        <taxon>Enterobacterales</taxon>
        <taxon>Enterobacteriaceae</taxon>
        <taxon>Intestinirhabdus</taxon>
    </lineage>
</organism>
<reference evidence="1 2" key="1">
    <citation type="submission" date="2019-11" db="EMBL/GenBank/DDBJ databases">
        <title>Escherichia alba sp. nov. isolated from the gut of plastic-eating superworms Zophobas atratus.</title>
        <authorList>
            <person name="Yang Y."/>
        </authorList>
    </citation>
    <scope>NUCLEOTIDE SEQUENCE [LARGE SCALE GENOMIC DNA]</scope>
    <source>
        <strain evidence="2">BIT-B35</strain>
    </source>
</reference>
<proteinExistence type="predicted"/>
<evidence type="ECO:0000313" key="1">
    <source>
        <dbReference type="EMBL" id="MTH47342.1"/>
    </source>
</evidence>
<evidence type="ECO:0000313" key="2">
    <source>
        <dbReference type="Proteomes" id="UP000477739"/>
    </source>
</evidence>
<dbReference type="EMBL" id="WMJZ01000019">
    <property type="protein sequence ID" value="MTH47342.1"/>
    <property type="molecule type" value="Genomic_DNA"/>
</dbReference>
<dbReference type="Proteomes" id="UP000477739">
    <property type="component" value="Unassembled WGS sequence"/>
</dbReference>
<dbReference type="InterPro" id="IPR011990">
    <property type="entry name" value="TPR-like_helical_dom_sf"/>
</dbReference>
<comment type="caution">
    <text evidence="1">The sequence shown here is derived from an EMBL/GenBank/DDBJ whole genome shotgun (WGS) entry which is preliminary data.</text>
</comment>
<dbReference type="OrthoDB" id="6710670at2"/>
<dbReference type="SUPFAM" id="SSF48452">
    <property type="entry name" value="TPR-like"/>
    <property type="match status" value="1"/>
</dbReference>
<dbReference type="Gene3D" id="1.25.40.10">
    <property type="entry name" value="Tetratricopeptide repeat domain"/>
    <property type="match status" value="1"/>
</dbReference>
<gene>
    <name evidence="1" type="ORF">GJV78_13975</name>
</gene>
<accession>A0A6L6IKF6</accession>
<sequence length="239" mass="26977">MKMDFHRSAWLLVLASGFARAEISQQQIEADCAKISLYASQGEKWYKAKRYDKAREAFEQQVRWSEGCGLDDNAIATAYNNVALTWIREGDWRRARAWLSIRPDDRRSLYNLGLIKNQLAALAKPASPAGEYWRYAGQASWSTLTVKPVGQKTDYQVDFQGYYFGLMGVYYGPNMGEFSEKVTLKNNQGVVAIREDNAIHCDISLTFSPEAVDAAGTGDSWECGFGHNVRADGRYLRVD</sequence>